<gene>
    <name evidence="2" type="ORF">ACFPRH_33955</name>
</gene>
<protein>
    <submittedName>
        <fullName evidence="2">Uncharacterized protein</fullName>
    </submittedName>
</protein>
<accession>A0ABW0ASQ1</accession>
<proteinExistence type="predicted"/>
<keyword evidence="3" id="KW-1185">Reference proteome</keyword>
<reference evidence="3" key="1">
    <citation type="journal article" date="2019" name="Int. J. Syst. Evol. Microbiol.">
        <title>The Global Catalogue of Microorganisms (GCM) 10K type strain sequencing project: providing services to taxonomists for standard genome sequencing and annotation.</title>
        <authorList>
            <consortium name="The Broad Institute Genomics Platform"/>
            <consortium name="The Broad Institute Genome Sequencing Center for Infectious Disease"/>
            <person name="Wu L."/>
            <person name="Ma J."/>
        </authorList>
    </citation>
    <scope>NUCLEOTIDE SEQUENCE [LARGE SCALE GENOMIC DNA]</scope>
    <source>
        <strain evidence="3">PCU 266</strain>
    </source>
</reference>
<comment type="caution">
    <text evidence="2">The sequence shown here is derived from an EMBL/GenBank/DDBJ whole genome shotgun (WGS) entry which is preliminary data.</text>
</comment>
<evidence type="ECO:0000313" key="3">
    <source>
        <dbReference type="Proteomes" id="UP001596160"/>
    </source>
</evidence>
<evidence type="ECO:0000256" key="1">
    <source>
        <dbReference type="SAM" id="MobiDB-lite"/>
    </source>
</evidence>
<sequence>MTAAVSGIDLARQALLAAREAAKKNGAATRSRSGAPAPSCGATGASRSDSARRSAG</sequence>
<dbReference type="RefSeq" id="WP_344485896.1">
    <property type="nucleotide sequence ID" value="NZ_BAAASB010000032.1"/>
</dbReference>
<dbReference type="EMBL" id="JBHSKP010000040">
    <property type="protein sequence ID" value="MFC5156732.1"/>
    <property type="molecule type" value="Genomic_DNA"/>
</dbReference>
<evidence type="ECO:0000313" key="2">
    <source>
        <dbReference type="EMBL" id="MFC5156732.1"/>
    </source>
</evidence>
<feature type="region of interest" description="Disordered" evidence="1">
    <location>
        <begin position="20"/>
        <end position="56"/>
    </location>
</feature>
<name>A0ABW0ASQ1_9ACTN</name>
<organism evidence="2 3">
    <name type="scientific">Streptomyces amakusaensis</name>
    <dbReference type="NCBI Taxonomy" id="67271"/>
    <lineage>
        <taxon>Bacteria</taxon>
        <taxon>Bacillati</taxon>
        <taxon>Actinomycetota</taxon>
        <taxon>Actinomycetes</taxon>
        <taxon>Kitasatosporales</taxon>
        <taxon>Streptomycetaceae</taxon>
        <taxon>Streptomyces</taxon>
    </lineage>
</organism>
<dbReference type="Proteomes" id="UP001596160">
    <property type="component" value="Unassembled WGS sequence"/>
</dbReference>